<evidence type="ECO:0000259" key="1">
    <source>
        <dbReference type="Pfam" id="PF07796"/>
    </source>
</evidence>
<reference evidence="2" key="1">
    <citation type="journal article" date="2021" name="bioRxiv">
        <title>Unraveling nitrogen, sulfur and carbon metabolic pathways and microbial community transcriptional responses to substrate deprivation and toxicity stresses in a bioreactor mimicking anoxic brackish coastal sediment conditions.</title>
        <authorList>
            <person name="Martins P.D."/>
            <person name="Echeveste M.J."/>
            <person name="Arshad A."/>
            <person name="Kurth J."/>
            <person name="Ouboter H."/>
            <person name="Jetten M.S.M."/>
            <person name="Welte C.U."/>
        </authorList>
    </citation>
    <scope>NUCLEOTIDE SEQUENCE</scope>
    <source>
        <strain evidence="2">MAG_39</strain>
    </source>
</reference>
<gene>
    <name evidence="2" type="ORF">K8I29_18970</name>
</gene>
<dbReference type="AlphaFoldDB" id="A0A953M3F9"/>
<feature type="domain" description="DUF1638" evidence="1">
    <location>
        <begin position="36"/>
        <end position="188"/>
    </location>
</feature>
<dbReference type="Pfam" id="PF07796">
    <property type="entry name" value="DUF1638"/>
    <property type="match status" value="1"/>
</dbReference>
<reference evidence="2" key="2">
    <citation type="submission" date="2021-08" db="EMBL/GenBank/DDBJ databases">
        <authorList>
            <person name="Dalcin Martins P."/>
        </authorList>
    </citation>
    <scope>NUCLEOTIDE SEQUENCE</scope>
    <source>
        <strain evidence="2">MAG_39</strain>
    </source>
</reference>
<dbReference type="Proteomes" id="UP000705867">
    <property type="component" value="Unassembled WGS sequence"/>
</dbReference>
<organism evidence="2 3">
    <name type="scientific">Candidatus Nitrobium versatile</name>
    <dbReference type="NCBI Taxonomy" id="2884831"/>
    <lineage>
        <taxon>Bacteria</taxon>
        <taxon>Pseudomonadati</taxon>
        <taxon>Nitrospirota</taxon>
        <taxon>Nitrospiria</taxon>
        <taxon>Nitrospirales</taxon>
        <taxon>Nitrospiraceae</taxon>
        <taxon>Candidatus Nitrobium</taxon>
    </lineage>
</organism>
<dbReference type="InterPro" id="IPR012437">
    <property type="entry name" value="DUF1638"/>
</dbReference>
<dbReference type="EMBL" id="JAIOIV010000147">
    <property type="protein sequence ID" value="MBZ0158283.1"/>
    <property type="molecule type" value="Genomic_DNA"/>
</dbReference>
<proteinExistence type="predicted"/>
<evidence type="ECO:0000313" key="2">
    <source>
        <dbReference type="EMBL" id="MBZ0158283.1"/>
    </source>
</evidence>
<sequence length="192" mass="22441">MNSTEKKSVLFISCGIFKDELEYLLREKKLDGEIVFLDAALHVNFDRLKEKLVGALEEYRGSTDNLKVVYGYCHPEMQEIMENYEAKKIRAGNCLEAMLGAEELKRLSSEAKTFFLSAGWINNWEKLFAQGKKDFDFDFESMFDTYQRIVVLDTGIIPLDEEKMRRFSEFTRLPIERKAITLDYFLKLVQSI</sequence>
<name>A0A953M3F9_9BACT</name>
<accession>A0A953M3F9</accession>
<protein>
    <submittedName>
        <fullName evidence="2">DUF1638 domain-containing protein</fullName>
    </submittedName>
</protein>
<comment type="caution">
    <text evidence="2">The sequence shown here is derived from an EMBL/GenBank/DDBJ whole genome shotgun (WGS) entry which is preliminary data.</text>
</comment>
<evidence type="ECO:0000313" key="3">
    <source>
        <dbReference type="Proteomes" id="UP000705867"/>
    </source>
</evidence>